<feature type="non-terminal residue" evidence="1">
    <location>
        <position position="268"/>
    </location>
</feature>
<sequence>IRPWTNARALVASANGVVYAGDDGRIEFQIDSSSRMVINLTGQEVFLGALSVLGEEADLNVGIVGFTLLSDLHNGQGVDLSPGTFTITDQNLGIISTIDVSAATDINDVLTIINAQLAADGITNLQATIGLEKNNILLDTTQNGLISNVTALDKLNEGNGVDLHPGEILVTDGGAINATVDFSSAATIGDIITAFNTQIAAQGIANVAMQINAAGTALEIIDSNGVPLGLSIMETSASENTASTLGILGDIDPTLMGRDLDPVVSFKV</sequence>
<dbReference type="AlphaFoldDB" id="X0VGE4"/>
<gene>
    <name evidence="1" type="ORF">S01H1_39095</name>
</gene>
<accession>X0VGE4</accession>
<organism evidence="1">
    <name type="scientific">marine sediment metagenome</name>
    <dbReference type="NCBI Taxonomy" id="412755"/>
    <lineage>
        <taxon>unclassified sequences</taxon>
        <taxon>metagenomes</taxon>
        <taxon>ecological metagenomes</taxon>
    </lineage>
</organism>
<proteinExistence type="predicted"/>
<name>X0VGE4_9ZZZZ</name>
<dbReference type="EMBL" id="BARS01024643">
    <property type="protein sequence ID" value="GAG10292.1"/>
    <property type="molecule type" value="Genomic_DNA"/>
</dbReference>
<comment type="caution">
    <text evidence="1">The sequence shown here is derived from an EMBL/GenBank/DDBJ whole genome shotgun (WGS) entry which is preliminary data.</text>
</comment>
<feature type="non-terminal residue" evidence="1">
    <location>
        <position position="1"/>
    </location>
</feature>
<reference evidence="1" key="1">
    <citation type="journal article" date="2014" name="Front. Microbiol.">
        <title>High frequency of phylogenetically diverse reductive dehalogenase-homologous genes in deep subseafloor sedimentary metagenomes.</title>
        <authorList>
            <person name="Kawai M."/>
            <person name="Futagami T."/>
            <person name="Toyoda A."/>
            <person name="Takaki Y."/>
            <person name="Nishi S."/>
            <person name="Hori S."/>
            <person name="Arai W."/>
            <person name="Tsubouchi T."/>
            <person name="Morono Y."/>
            <person name="Uchiyama I."/>
            <person name="Ito T."/>
            <person name="Fujiyama A."/>
            <person name="Inagaki F."/>
            <person name="Takami H."/>
        </authorList>
    </citation>
    <scope>NUCLEOTIDE SEQUENCE</scope>
    <source>
        <strain evidence="1">Expedition CK06-06</strain>
    </source>
</reference>
<evidence type="ECO:0000313" key="1">
    <source>
        <dbReference type="EMBL" id="GAG10292.1"/>
    </source>
</evidence>
<protein>
    <submittedName>
        <fullName evidence="1">Uncharacterized protein</fullName>
    </submittedName>
</protein>